<organism evidence="2 3">
    <name type="scientific">Spirochaeta africana (strain ATCC 700263 / DSM 8902 / Z-7692)</name>
    <dbReference type="NCBI Taxonomy" id="889378"/>
    <lineage>
        <taxon>Bacteria</taxon>
        <taxon>Pseudomonadati</taxon>
        <taxon>Spirochaetota</taxon>
        <taxon>Spirochaetia</taxon>
        <taxon>Spirochaetales</taxon>
        <taxon>Spirochaetaceae</taxon>
        <taxon>Spirochaeta</taxon>
    </lineage>
</organism>
<keyword evidence="1" id="KW-0732">Signal</keyword>
<evidence type="ECO:0000313" key="2">
    <source>
        <dbReference type="EMBL" id="AFG38254.1"/>
    </source>
</evidence>
<dbReference type="EMBL" id="CP003282">
    <property type="protein sequence ID" value="AFG38254.1"/>
    <property type="molecule type" value="Genomic_DNA"/>
</dbReference>
<dbReference type="RefSeq" id="WP_014456237.1">
    <property type="nucleotide sequence ID" value="NC_017098.1"/>
</dbReference>
<dbReference type="KEGG" id="sfc:Spiaf_2218"/>
<sequence>MKHTARIVGFILGMFAVVATVGAQQVVVTVAQDGEAGQFRGLVEGAVIGELFDAGFIVWSDVPQGFIAANGSADDRLPVQMEYSAVRYAREDGADYLVQVRMADAEHQLERSVSFSVIDVQRPRVLLNHRLQPDDFHRANGDLRRTASRLAAMIGDQAADAIRQGQNQR</sequence>
<dbReference type="HOGENOM" id="CLU_1577535_0_0_12"/>
<keyword evidence="3" id="KW-1185">Reference proteome</keyword>
<feature type="signal peptide" evidence="1">
    <location>
        <begin position="1"/>
        <end position="23"/>
    </location>
</feature>
<protein>
    <recommendedName>
        <fullName evidence="4">DUF4468 domain-containing protein</fullName>
    </recommendedName>
</protein>
<reference evidence="3" key="1">
    <citation type="journal article" date="2013" name="Stand. Genomic Sci.">
        <title>Complete genome sequence of the halophilic bacterium Spirochaeta africana type strain (Z-7692(T)) from the alkaline Lake Magadi in the East African Rift.</title>
        <authorList>
            <person name="Liolos K."/>
            <person name="Abt B."/>
            <person name="Scheuner C."/>
            <person name="Teshima H."/>
            <person name="Held B."/>
            <person name="Lapidus A."/>
            <person name="Nolan M."/>
            <person name="Lucas S."/>
            <person name="Deshpande S."/>
            <person name="Cheng J.F."/>
            <person name="Tapia R."/>
            <person name="Goodwin L.A."/>
            <person name="Pitluck S."/>
            <person name="Pagani I."/>
            <person name="Ivanova N."/>
            <person name="Mavromatis K."/>
            <person name="Mikhailova N."/>
            <person name="Huntemann M."/>
            <person name="Pati A."/>
            <person name="Chen A."/>
            <person name="Palaniappan K."/>
            <person name="Land M."/>
            <person name="Rohde M."/>
            <person name="Tindall B.J."/>
            <person name="Detter J.C."/>
            <person name="Goker M."/>
            <person name="Bristow J."/>
            <person name="Eisen J.A."/>
            <person name="Markowitz V."/>
            <person name="Hugenholtz P."/>
            <person name="Woyke T."/>
            <person name="Klenk H.P."/>
            <person name="Kyrpides N.C."/>
        </authorList>
    </citation>
    <scope>NUCLEOTIDE SEQUENCE</scope>
    <source>
        <strain evidence="3">ATCC 700263 / DSM 8902 / Z-7692</strain>
    </source>
</reference>
<dbReference type="STRING" id="889378.Spiaf_2218"/>
<dbReference type="PATRIC" id="fig|889378.3.peg.2194"/>
<evidence type="ECO:0000256" key="1">
    <source>
        <dbReference type="SAM" id="SignalP"/>
    </source>
</evidence>
<evidence type="ECO:0000313" key="3">
    <source>
        <dbReference type="Proteomes" id="UP000007383"/>
    </source>
</evidence>
<name>H9UL61_SPIAZ</name>
<evidence type="ECO:0008006" key="4">
    <source>
        <dbReference type="Google" id="ProtNLM"/>
    </source>
</evidence>
<dbReference type="Proteomes" id="UP000007383">
    <property type="component" value="Chromosome"/>
</dbReference>
<accession>H9UL61</accession>
<feature type="chain" id="PRO_5003623639" description="DUF4468 domain-containing protein" evidence="1">
    <location>
        <begin position="24"/>
        <end position="169"/>
    </location>
</feature>
<gene>
    <name evidence="2" type="ordered locus">Spiaf_2218</name>
</gene>
<proteinExistence type="predicted"/>
<dbReference type="AlphaFoldDB" id="H9UL61"/>